<accession>A0A1H9TFP7</accession>
<dbReference type="EMBL" id="FOGU01000004">
    <property type="protein sequence ID" value="SER95433.1"/>
    <property type="molecule type" value="Genomic_DNA"/>
</dbReference>
<evidence type="ECO:0000313" key="8">
    <source>
        <dbReference type="EMBL" id="SER95433.1"/>
    </source>
</evidence>
<dbReference type="InterPro" id="IPR051347">
    <property type="entry name" value="Circadian_clock_KaiC-rel"/>
</dbReference>
<protein>
    <recommendedName>
        <fullName evidence="1">non-specific serine/threonine protein kinase</fullName>
        <ecNumber evidence="1">2.7.11.1</ecNumber>
    </recommendedName>
</protein>
<keyword evidence="5" id="KW-0418">Kinase</keyword>
<dbReference type="PIRSF" id="PIRSF039117">
    <property type="entry name" value="KaiC"/>
    <property type="match status" value="1"/>
</dbReference>
<dbReference type="RefSeq" id="WP_177190419.1">
    <property type="nucleotide sequence ID" value="NZ_FOGU01000004.1"/>
</dbReference>
<feature type="domain" description="KaiC" evidence="7">
    <location>
        <begin position="14"/>
        <end position="252"/>
    </location>
</feature>
<dbReference type="GO" id="GO:0005524">
    <property type="term" value="F:ATP binding"/>
    <property type="evidence" value="ECO:0007669"/>
    <property type="project" value="InterPro"/>
</dbReference>
<dbReference type="PROSITE" id="PS00675">
    <property type="entry name" value="SIGMA54_INTERACT_1"/>
    <property type="match status" value="1"/>
</dbReference>
<evidence type="ECO:0000256" key="4">
    <source>
        <dbReference type="ARBA" id="ARBA00022737"/>
    </source>
</evidence>
<dbReference type="InterPro" id="IPR027417">
    <property type="entry name" value="P-loop_NTPase"/>
</dbReference>
<dbReference type="PANTHER" id="PTHR42926:SF1">
    <property type="entry name" value="CIRCADIAN CLOCK OSCILLATOR PROTEIN KAIC 1"/>
    <property type="match status" value="1"/>
</dbReference>
<dbReference type="InterPro" id="IPR014774">
    <property type="entry name" value="KaiC-like_dom"/>
</dbReference>
<dbReference type="AlphaFoldDB" id="A0A1H9TFP7"/>
<dbReference type="InterPro" id="IPR010624">
    <property type="entry name" value="KaiC_dom"/>
</dbReference>
<sequence>MKGETPPGGDDTGAKIETGVRGLDRVLDGGLPAGRTYLVEGEPGTGKTTLALQSLVHAARQGRRGLIVSVAQSEEELASIAASHGMSLDGIDIVSPQLADHGAGVSVSTESADLQALLDTAVAAAQEYRPDLFVFDSLLELRLLSASPIDFRRKLLHLQRVARDLGATTLLLDHSAFGAEESFERGTVHGSIQLRAAAPSIGQIERTLNILKMRGATFREGLHDFRIRHGGLEVFPRVIPSERGETTLTNEQIRVTEPALNEMLGGGLELGTSLLIAGQSGSGKSTLSTLIATSAAAVGKRASLFLFEERPEVFRSRSTSLGMSLDGYEAEGRITMNHFEPAETSPGALSRHVIDEASSGSSVIVLDSLTGYLSALPARDNAETHLHALIQYLTRQGCLVVLTVAQQGLMGEPPSSDMNASYLADAIIMLRQYPSDASIRRSLAVLKKRHSEHERGIEELIIRPGHVHVSRIAPDVQS</sequence>
<dbReference type="Pfam" id="PF06745">
    <property type="entry name" value="ATPase"/>
    <property type="match status" value="2"/>
</dbReference>
<evidence type="ECO:0000256" key="1">
    <source>
        <dbReference type="ARBA" id="ARBA00012513"/>
    </source>
</evidence>
<evidence type="ECO:0000256" key="2">
    <source>
        <dbReference type="ARBA" id="ARBA00022553"/>
    </source>
</evidence>
<dbReference type="InterPro" id="IPR025662">
    <property type="entry name" value="Sigma_54_int_dom_ATP-bd_1"/>
</dbReference>
<dbReference type="Proteomes" id="UP000198885">
    <property type="component" value="Unassembled WGS sequence"/>
</dbReference>
<organism evidence="8 9">
    <name type="scientific">Tranquillimonas rosea</name>
    <dbReference type="NCBI Taxonomy" id="641238"/>
    <lineage>
        <taxon>Bacteria</taxon>
        <taxon>Pseudomonadati</taxon>
        <taxon>Pseudomonadota</taxon>
        <taxon>Alphaproteobacteria</taxon>
        <taxon>Rhodobacterales</taxon>
        <taxon>Roseobacteraceae</taxon>
        <taxon>Tranquillimonas</taxon>
    </lineage>
</organism>
<dbReference type="EC" id="2.7.11.1" evidence="1"/>
<evidence type="ECO:0000256" key="5">
    <source>
        <dbReference type="ARBA" id="ARBA00022777"/>
    </source>
</evidence>
<dbReference type="STRING" id="641238.SAMN04490244_104127"/>
<evidence type="ECO:0000313" key="9">
    <source>
        <dbReference type="Proteomes" id="UP000198885"/>
    </source>
</evidence>
<evidence type="ECO:0000259" key="7">
    <source>
        <dbReference type="PROSITE" id="PS51146"/>
    </source>
</evidence>
<dbReference type="Gene3D" id="3.40.50.300">
    <property type="entry name" value="P-loop containing nucleotide triphosphate hydrolases"/>
    <property type="match status" value="2"/>
</dbReference>
<dbReference type="PANTHER" id="PTHR42926">
    <property type="match status" value="1"/>
</dbReference>
<keyword evidence="2" id="KW-0597">Phosphoprotein</keyword>
<dbReference type="SUPFAM" id="SSF52540">
    <property type="entry name" value="P-loop containing nucleoside triphosphate hydrolases"/>
    <property type="match status" value="2"/>
</dbReference>
<dbReference type="InterPro" id="IPR030665">
    <property type="entry name" value="KaiC"/>
</dbReference>
<dbReference type="GO" id="GO:0004674">
    <property type="term" value="F:protein serine/threonine kinase activity"/>
    <property type="evidence" value="ECO:0007669"/>
    <property type="project" value="UniProtKB-EC"/>
</dbReference>
<feature type="domain" description="KaiC" evidence="7">
    <location>
        <begin position="253"/>
        <end position="478"/>
    </location>
</feature>
<keyword evidence="6" id="KW-0378">Hydrolase</keyword>
<reference evidence="8 9" key="1">
    <citation type="submission" date="2016-10" db="EMBL/GenBank/DDBJ databases">
        <authorList>
            <person name="de Groot N.N."/>
        </authorList>
    </citation>
    <scope>NUCLEOTIDE SEQUENCE [LARGE SCALE GENOMIC DNA]</scope>
    <source>
        <strain evidence="8 9">DSM 23042</strain>
    </source>
</reference>
<dbReference type="PROSITE" id="PS51146">
    <property type="entry name" value="KAIC"/>
    <property type="match status" value="2"/>
</dbReference>
<evidence type="ECO:0000256" key="3">
    <source>
        <dbReference type="ARBA" id="ARBA00022679"/>
    </source>
</evidence>
<proteinExistence type="predicted"/>
<keyword evidence="3" id="KW-0808">Transferase</keyword>
<name>A0A1H9TFP7_9RHOB</name>
<dbReference type="SMART" id="SM00382">
    <property type="entry name" value="AAA"/>
    <property type="match status" value="2"/>
</dbReference>
<dbReference type="InterPro" id="IPR003593">
    <property type="entry name" value="AAA+_ATPase"/>
</dbReference>
<evidence type="ECO:0000256" key="6">
    <source>
        <dbReference type="ARBA" id="ARBA00022801"/>
    </source>
</evidence>
<keyword evidence="4" id="KW-0677">Repeat</keyword>
<dbReference type="GO" id="GO:0016787">
    <property type="term" value="F:hydrolase activity"/>
    <property type="evidence" value="ECO:0007669"/>
    <property type="project" value="UniProtKB-KW"/>
</dbReference>
<gene>
    <name evidence="8" type="ORF">SAMN04490244_104127</name>
</gene>
<keyword evidence="9" id="KW-1185">Reference proteome</keyword>